<dbReference type="InterPro" id="IPR018306">
    <property type="entry name" value="Phage_T5_Orf172_DNA-bd"/>
</dbReference>
<gene>
    <name evidence="3" type="ORF">F2P47_06675</name>
</gene>
<reference evidence="3 4" key="1">
    <citation type="submission" date="2019-09" db="EMBL/GenBank/DDBJ databases">
        <title>Parvibaculum sedimenti sp. nov., isolated from sediment.</title>
        <authorList>
            <person name="Wang Y."/>
        </authorList>
    </citation>
    <scope>NUCLEOTIDE SEQUENCE [LARGE SCALE GENOMIC DNA]</scope>
    <source>
        <strain evidence="3 4">HXT-9</strain>
    </source>
</reference>
<evidence type="ECO:0000259" key="2">
    <source>
        <dbReference type="SMART" id="SM00974"/>
    </source>
</evidence>
<sequence length="237" mass="27125">MKERILAEICRITTANAGIPPGSRLFERETGIRQGAWRGVYWARWGDAIAEAGFKPNEKFGAIGEIPRLRMIAEATREYGKIPSAAELRLYARKHPDGPSGEKALRYFRTKAAMLERLSKWVAQNPGYDDVAEMLSKDGRNTPDDSPSETTKSEGSVYLLRSGPHYKIGRSDEIERRVKEIRVAQPEPLKLEHTIRTDDPSGIEAYWHRRFADRRMNGEWFKLTSTDVAAFKRRKFQ</sequence>
<dbReference type="SMART" id="SM00974">
    <property type="entry name" value="T5orf172"/>
    <property type="match status" value="1"/>
</dbReference>
<evidence type="ECO:0000256" key="1">
    <source>
        <dbReference type="SAM" id="MobiDB-lite"/>
    </source>
</evidence>
<protein>
    <submittedName>
        <fullName evidence="3">GIY-YIG nuclease family protein</fullName>
    </submittedName>
</protein>
<dbReference type="Proteomes" id="UP000468901">
    <property type="component" value="Unassembled WGS sequence"/>
</dbReference>
<keyword evidence="4" id="KW-1185">Reference proteome</keyword>
<dbReference type="EMBL" id="WESC01000005">
    <property type="protein sequence ID" value="KAB7740886.1"/>
    <property type="molecule type" value="Genomic_DNA"/>
</dbReference>
<organism evidence="3 4">
    <name type="scientific">Parvibaculum sedimenti</name>
    <dbReference type="NCBI Taxonomy" id="2608632"/>
    <lineage>
        <taxon>Bacteria</taxon>
        <taxon>Pseudomonadati</taxon>
        <taxon>Pseudomonadota</taxon>
        <taxon>Alphaproteobacteria</taxon>
        <taxon>Hyphomicrobiales</taxon>
        <taxon>Parvibaculaceae</taxon>
        <taxon>Parvibaculum</taxon>
    </lineage>
</organism>
<evidence type="ECO:0000313" key="4">
    <source>
        <dbReference type="Proteomes" id="UP000468901"/>
    </source>
</evidence>
<proteinExistence type="predicted"/>
<accession>A0A6N6VII7</accession>
<feature type="region of interest" description="Disordered" evidence="1">
    <location>
        <begin position="133"/>
        <end position="154"/>
    </location>
</feature>
<feature type="domain" description="Bacteriophage T5 Orf172 DNA-binding" evidence="2">
    <location>
        <begin position="160"/>
        <end position="235"/>
    </location>
</feature>
<dbReference type="Pfam" id="PF13455">
    <property type="entry name" value="MUG113"/>
    <property type="match status" value="1"/>
</dbReference>
<dbReference type="AlphaFoldDB" id="A0A6N6VII7"/>
<comment type="caution">
    <text evidence="3">The sequence shown here is derived from an EMBL/GenBank/DDBJ whole genome shotgun (WGS) entry which is preliminary data.</text>
</comment>
<evidence type="ECO:0000313" key="3">
    <source>
        <dbReference type="EMBL" id="KAB7740886.1"/>
    </source>
</evidence>
<feature type="compositionally biased region" description="Polar residues" evidence="1">
    <location>
        <begin position="144"/>
        <end position="154"/>
    </location>
</feature>
<name>A0A6N6VII7_9HYPH</name>